<dbReference type="EMBL" id="BART01023439">
    <property type="protein sequence ID" value="GAG92559.1"/>
    <property type="molecule type" value="Genomic_DNA"/>
</dbReference>
<protein>
    <submittedName>
        <fullName evidence="1">Uncharacterized protein</fullName>
    </submittedName>
</protein>
<organism evidence="1">
    <name type="scientific">marine sediment metagenome</name>
    <dbReference type="NCBI Taxonomy" id="412755"/>
    <lineage>
        <taxon>unclassified sequences</taxon>
        <taxon>metagenomes</taxon>
        <taxon>ecological metagenomes</taxon>
    </lineage>
</organism>
<name>X1B9R7_9ZZZZ</name>
<evidence type="ECO:0000313" key="1">
    <source>
        <dbReference type="EMBL" id="GAG92559.1"/>
    </source>
</evidence>
<accession>X1B9R7</accession>
<dbReference type="AlphaFoldDB" id="X1B9R7"/>
<comment type="caution">
    <text evidence="1">The sequence shown here is derived from an EMBL/GenBank/DDBJ whole genome shotgun (WGS) entry which is preliminary data.</text>
</comment>
<proteinExistence type="predicted"/>
<gene>
    <name evidence="1" type="ORF">S01H4_42646</name>
</gene>
<reference evidence="1" key="1">
    <citation type="journal article" date="2014" name="Front. Microbiol.">
        <title>High frequency of phylogenetically diverse reductive dehalogenase-homologous genes in deep subseafloor sedimentary metagenomes.</title>
        <authorList>
            <person name="Kawai M."/>
            <person name="Futagami T."/>
            <person name="Toyoda A."/>
            <person name="Takaki Y."/>
            <person name="Nishi S."/>
            <person name="Hori S."/>
            <person name="Arai W."/>
            <person name="Tsubouchi T."/>
            <person name="Morono Y."/>
            <person name="Uchiyama I."/>
            <person name="Ito T."/>
            <person name="Fujiyama A."/>
            <person name="Inagaki F."/>
            <person name="Takami H."/>
        </authorList>
    </citation>
    <scope>NUCLEOTIDE SEQUENCE</scope>
    <source>
        <strain evidence="1">Expedition CK06-06</strain>
    </source>
</reference>
<sequence>MSAAIKDGTLWYYQELIQAFSEHGRNDLLGELKRIVNELELLAK</sequence>